<gene>
    <name evidence="6" type="ORF">GBAR_LOCUS24091</name>
</gene>
<dbReference type="GO" id="GO:0006281">
    <property type="term" value="P:DNA repair"/>
    <property type="evidence" value="ECO:0007669"/>
    <property type="project" value="TreeGrafter"/>
</dbReference>
<keyword evidence="2" id="KW-0132">Cell division</keyword>
<reference evidence="6" key="1">
    <citation type="submission" date="2023-03" db="EMBL/GenBank/DDBJ databases">
        <authorList>
            <person name="Steffen K."/>
            <person name="Cardenas P."/>
        </authorList>
    </citation>
    <scope>NUCLEOTIDE SEQUENCE</scope>
</reference>
<keyword evidence="5" id="KW-0131">Cell cycle</keyword>
<evidence type="ECO:0000256" key="1">
    <source>
        <dbReference type="ARBA" id="ARBA00004123"/>
    </source>
</evidence>
<evidence type="ECO:0000256" key="2">
    <source>
        <dbReference type="ARBA" id="ARBA00022618"/>
    </source>
</evidence>
<evidence type="ECO:0000313" key="6">
    <source>
        <dbReference type="EMBL" id="CAI8043451.1"/>
    </source>
</evidence>
<dbReference type="SUPFAM" id="SSF48371">
    <property type="entry name" value="ARM repeat"/>
    <property type="match status" value="1"/>
</dbReference>
<dbReference type="CDD" id="cd19953">
    <property type="entry name" value="PDS5"/>
    <property type="match status" value="1"/>
</dbReference>
<organism evidence="6 7">
    <name type="scientific">Geodia barretti</name>
    <name type="common">Barrett's horny sponge</name>
    <dbReference type="NCBI Taxonomy" id="519541"/>
    <lineage>
        <taxon>Eukaryota</taxon>
        <taxon>Metazoa</taxon>
        <taxon>Porifera</taxon>
        <taxon>Demospongiae</taxon>
        <taxon>Heteroscleromorpha</taxon>
        <taxon>Tetractinellida</taxon>
        <taxon>Astrophorina</taxon>
        <taxon>Geodiidae</taxon>
        <taxon>Geodia</taxon>
    </lineage>
</organism>
<protein>
    <submittedName>
        <fullName evidence="6">Sister chromatid cohesion protein PDS5 homolog B-A</fullName>
    </submittedName>
</protein>
<dbReference type="Gene3D" id="1.25.10.10">
    <property type="entry name" value="Leucine-rich Repeat Variant"/>
    <property type="match status" value="2"/>
</dbReference>
<comment type="subcellular location">
    <subcellularLocation>
        <location evidence="1">Nucleus</location>
    </subcellularLocation>
</comment>
<dbReference type="AlphaFoldDB" id="A0AA35X8I2"/>
<dbReference type="PANTHER" id="PTHR12663:SF0">
    <property type="entry name" value="PRECOCIOUS DISSOCIATION OF SISTERS 5, ISOFORM A"/>
    <property type="match status" value="1"/>
</dbReference>
<dbReference type="GO" id="GO:0051301">
    <property type="term" value="P:cell division"/>
    <property type="evidence" value="ECO:0007669"/>
    <property type="project" value="UniProtKB-KW"/>
</dbReference>
<proteinExistence type="predicted"/>
<dbReference type="InterPro" id="IPR011989">
    <property type="entry name" value="ARM-like"/>
</dbReference>
<evidence type="ECO:0000256" key="4">
    <source>
        <dbReference type="ARBA" id="ARBA00023242"/>
    </source>
</evidence>
<accession>A0AA35X8I2</accession>
<dbReference type="GO" id="GO:0005634">
    <property type="term" value="C:nucleus"/>
    <property type="evidence" value="ECO:0007669"/>
    <property type="project" value="UniProtKB-SubCell"/>
</dbReference>
<comment type="caution">
    <text evidence="6">The sequence shown here is derived from an EMBL/GenBank/DDBJ whole genome shotgun (WGS) entry which is preliminary data.</text>
</comment>
<keyword evidence="4" id="KW-0539">Nucleus</keyword>
<keyword evidence="7" id="KW-1185">Reference proteome</keyword>
<dbReference type="InterPro" id="IPR016024">
    <property type="entry name" value="ARM-type_fold"/>
</dbReference>
<evidence type="ECO:0000256" key="3">
    <source>
        <dbReference type="ARBA" id="ARBA00022776"/>
    </source>
</evidence>
<sequence>MSRSGASRCSVLPFQQINSKISSEELVKRLRACSKFLAETEDLEDSIATPLASLSAVLVEPFIQHHKTRDVRLLAACCMAELFRLFYPDPPYDEDQLKVVFSLFVTQLQGLEKPGAPAFRSSFHLLECLATTKAFNLCLSLDSQELLADLFKMMFAIVNDQQSSKVKMYMMDIMSSVFQEGESLSQEILDTILTNFVEPTKSNSKAVYNFAADFVRKTSQYLEPYIQLFFNNALVVGRSAESEVADHIYDLILELHAIDSSILLSVMPQLEFKLKSTDTEERLEVTRLLAKMFSPRESRLASEHKSLWTCFLARFTDISPSVRVECIRYSKYFLVYHPHLATEVAHHLHERFHDKDEKVRMESVKVVSEAAADSPKAVPQSLMTDLQERMRDKSWSIRKEAMTNLARLYRQIMSSSTSSEVGVSRLDADRMAWIPNKILHSYYQNSREDRLCVERCLLSCLVPLSLPSEDRMQRLSHFFSRLDENASRAFEELLRTREQLRCHFSELIEIYQKEDMIEERKKEMKMTKIIQLARQLPDPMRCQTHLRELSVMLDDDRLKQHLLDALQLTTTCDDVIKSKGAALSKIGTKHGIVETVKTLLDRCCPMLIDCKCVSVLVEECVGQLCEPSLSQSAAEERQEATRAKKTVHLLKILAELTPAQFASPEVFQNLLSLLRHDDSEIVGDTLQILTYTGANIDQTTAGCLQPLLTKLAHSGPPQLARHTIRCIAAVFSEPTPILHRVFKCLLTAMDYEHPHLLTTLSSMEELAETFPVVFQSSHKKVIKEFVVKKLLVVDRAKEEYSEGDPEWCSDDEVSYETQAKVLGLRLLVSWLVGLETDFEHFASPVLRLLDMVLAHDGDLQGDDHISAHDRSRLRLAASCGLLKLAQSSHYHELISQTQFQRLALSIQDTCDEVRDGFVSSLHQGLRSLKLPLAYLSVFALAGVEPRLDTRLRLRQILANNVERRRECVKQHSKAKENLQAILPEYAVSHAIYLISHHPQFSRTNPLSLDTFRDCLWFFLEPLTKGNDNYSFLRKLLETIKQTVDTQDPDAPEASKNIYAVCDLAMGVLTTKLTNIKLGEFPGKVLLPSKLFKPRPKDAPTNTACYLPPDYNCTPTKKLKGENVNASVSVTPKSLQKKGRRVLVKLVERRPRPNQRAQRHLLKQEEGERKLCRRKPGKGVEGRKAEGRKMWARERKKTWLTVEFWTGRARDVRDRGSVSWQG</sequence>
<name>A0AA35X8I2_GEOBA</name>
<dbReference type="GO" id="GO:0000785">
    <property type="term" value="C:chromatin"/>
    <property type="evidence" value="ECO:0007669"/>
    <property type="project" value="TreeGrafter"/>
</dbReference>
<keyword evidence="3" id="KW-0498">Mitosis</keyword>
<dbReference type="InterPro" id="IPR039776">
    <property type="entry name" value="Pds5"/>
</dbReference>
<dbReference type="Pfam" id="PF20168">
    <property type="entry name" value="PDS5"/>
    <property type="match status" value="1"/>
</dbReference>
<evidence type="ECO:0000256" key="5">
    <source>
        <dbReference type="ARBA" id="ARBA00023306"/>
    </source>
</evidence>
<dbReference type="Proteomes" id="UP001174909">
    <property type="component" value="Unassembled WGS sequence"/>
</dbReference>
<dbReference type="PANTHER" id="PTHR12663">
    <property type="entry name" value="ANDROGEN INDUCED INHIBITOR OF PROLIFERATION AS3 / PDS5-RELATED"/>
    <property type="match status" value="1"/>
</dbReference>
<dbReference type="GO" id="GO:0007064">
    <property type="term" value="P:mitotic sister chromatid cohesion"/>
    <property type="evidence" value="ECO:0007669"/>
    <property type="project" value="InterPro"/>
</dbReference>
<evidence type="ECO:0000313" key="7">
    <source>
        <dbReference type="Proteomes" id="UP001174909"/>
    </source>
</evidence>
<dbReference type="EMBL" id="CASHTH010003326">
    <property type="protein sequence ID" value="CAI8043451.1"/>
    <property type="molecule type" value="Genomic_DNA"/>
</dbReference>